<accession>A0A8J3AUI5</accession>
<feature type="region of interest" description="Disordered" evidence="1">
    <location>
        <begin position="1"/>
        <end position="22"/>
    </location>
</feature>
<dbReference type="EMBL" id="BMDP01000001">
    <property type="protein sequence ID" value="GGI53455.1"/>
    <property type="molecule type" value="Genomic_DNA"/>
</dbReference>
<reference evidence="3" key="2">
    <citation type="submission" date="2020-09" db="EMBL/GenBank/DDBJ databases">
        <authorList>
            <person name="Sun Q."/>
            <person name="Sedlacek I."/>
        </authorList>
    </citation>
    <scope>NUCLEOTIDE SEQUENCE</scope>
    <source>
        <strain evidence="3">CCM 7664</strain>
    </source>
</reference>
<evidence type="ECO:0000256" key="2">
    <source>
        <dbReference type="SAM" id="Phobius"/>
    </source>
</evidence>
<keyword evidence="2" id="KW-0472">Membrane</keyword>
<sequence>MNRFSADGALPPKTTSASTFDWPGSRSATSPLPVALLLLLAAGIAAALLREAFRLPLRMPGHHGIEWLAILVLARLTSARPVAGMVTGIGAALTTICVGSGHGQMALALTLLLQGCLADALLFRPRLRIVFFAWIPIAGALIHMTAPLLRNTWMSLVAGTLPFHSLVNGLAYPLATHALFGAAGATIGLLVFLSRKPGRH</sequence>
<keyword evidence="2" id="KW-1133">Transmembrane helix</keyword>
<protein>
    <submittedName>
        <fullName evidence="3">Uncharacterized protein</fullName>
    </submittedName>
</protein>
<keyword evidence="2" id="KW-0812">Transmembrane</keyword>
<dbReference type="AlphaFoldDB" id="A0A8J3AUI5"/>
<organism evidence="3 4">
    <name type="scientific">Oxalicibacterium solurbis</name>
    <dbReference type="NCBI Taxonomy" id="69280"/>
    <lineage>
        <taxon>Bacteria</taxon>
        <taxon>Pseudomonadati</taxon>
        <taxon>Pseudomonadota</taxon>
        <taxon>Betaproteobacteria</taxon>
        <taxon>Burkholderiales</taxon>
        <taxon>Oxalobacteraceae</taxon>
        <taxon>Oxalicibacterium</taxon>
    </lineage>
</organism>
<dbReference type="Proteomes" id="UP000627205">
    <property type="component" value="Unassembled WGS sequence"/>
</dbReference>
<feature type="transmembrane region" description="Helical" evidence="2">
    <location>
        <begin position="32"/>
        <end position="53"/>
    </location>
</feature>
<keyword evidence="4" id="KW-1185">Reference proteome</keyword>
<proteinExistence type="predicted"/>
<name>A0A8J3AUI5_9BURK</name>
<evidence type="ECO:0000313" key="4">
    <source>
        <dbReference type="Proteomes" id="UP000627205"/>
    </source>
</evidence>
<gene>
    <name evidence="3" type="ORF">GCM10011430_06290</name>
</gene>
<evidence type="ECO:0000256" key="1">
    <source>
        <dbReference type="SAM" id="MobiDB-lite"/>
    </source>
</evidence>
<feature type="transmembrane region" description="Helical" evidence="2">
    <location>
        <begin position="129"/>
        <end position="150"/>
    </location>
</feature>
<reference evidence="3" key="1">
    <citation type="journal article" date="2014" name="Int. J. Syst. Evol. Microbiol.">
        <title>Complete genome sequence of Corynebacterium casei LMG S-19264T (=DSM 44701T), isolated from a smear-ripened cheese.</title>
        <authorList>
            <consortium name="US DOE Joint Genome Institute (JGI-PGF)"/>
            <person name="Walter F."/>
            <person name="Albersmeier A."/>
            <person name="Kalinowski J."/>
            <person name="Ruckert C."/>
        </authorList>
    </citation>
    <scope>NUCLEOTIDE SEQUENCE</scope>
    <source>
        <strain evidence="3">CCM 7664</strain>
    </source>
</reference>
<feature type="transmembrane region" description="Helical" evidence="2">
    <location>
        <begin position="170"/>
        <end position="193"/>
    </location>
</feature>
<comment type="caution">
    <text evidence="3">The sequence shown here is derived from an EMBL/GenBank/DDBJ whole genome shotgun (WGS) entry which is preliminary data.</text>
</comment>
<evidence type="ECO:0000313" key="3">
    <source>
        <dbReference type="EMBL" id="GGI53455.1"/>
    </source>
</evidence>